<evidence type="ECO:0000256" key="6">
    <source>
        <dbReference type="SAM" id="Phobius"/>
    </source>
</evidence>
<evidence type="ECO:0000256" key="4">
    <source>
        <dbReference type="ARBA" id="ARBA00022989"/>
    </source>
</evidence>
<evidence type="ECO:0000256" key="1">
    <source>
        <dbReference type="ARBA" id="ARBA00004651"/>
    </source>
</evidence>
<reference evidence="9 10" key="1">
    <citation type="submission" date="2019-03" db="EMBL/GenBank/DDBJ databases">
        <title>Genomic Encyclopedia of Type Strains, Phase IV (KMG-IV): sequencing the most valuable type-strain genomes for metagenomic binning, comparative biology and taxonomic classification.</title>
        <authorList>
            <person name="Goeker M."/>
        </authorList>
    </citation>
    <scope>NUCLEOTIDE SEQUENCE [LARGE SCALE GENOMIC DNA]</scope>
    <source>
        <strain evidence="9 10">DSM 2132</strain>
    </source>
</reference>
<comment type="subcellular location">
    <subcellularLocation>
        <location evidence="1">Cell membrane</location>
        <topology evidence="1">Multi-pass membrane protein</topology>
    </subcellularLocation>
</comment>
<keyword evidence="5 6" id="KW-0472">Membrane</keyword>
<dbReference type="PANTHER" id="PTHR43738:SF3">
    <property type="entry name" value="ABC TRANSPORTER PERMEASE"/>
    <property type="match status" value="1"/>
</dbReference>
<gene>
    <name evidence="9" type="ORF">EV659_11233</name>
</gene>
<feature type="domain" description="ABC3 transporter permease C-terminal" evidence="7">
    <location>
        <begin position="283"/>
        <end position="394"/>
    </location>
</feature>
<feature type="transmembrane region" description="Helical" evidence="6">
    <location>
        <begin position="16"/>
        <end position="35"/>
    </location>
</feature>
<feature type="transmembrane region" description="Helical" evidence="6">
    <location>
        <begin position="323"/>
        <end position="350"/>
    </location>
</feature>
<evidence type="ECO:0000259" key="8">
    <source>
        <dbReference type="Pfam" id="PF12704"/>
    </source>
</evidence>
<accession>A0A4R2PA31</accession>
<dbReference type="InterPro" id="IPR051125">
    <property type="entry name" value="ABC-4/HrtB_transporter"/>
</dbReference>
<keyword evidence="2" id="KW-1003">Cell membrane</keyword>
<feature type="transmembrane region" description="Helical" evidence="6">
    <location>
        <begin position="281"/>
        <end position="303"/>
    </location>
</feature>
<feature type="domain" description="MacB-like periplasmic core" evidence="8">
    <location>
        <begin position="41"/>
        <end position="249"/>
    </location>
</feature>
<keyword evidence="10" id="KW-1185">Reference proteome</keyword>
<comment type="caution">
    <text evidence="9">The sequence shown here is derived from an EMBL/GenBank/DDBJ whole genome shotgun (WGS) entry which is preliminary data.</text>
</comment>
<dbReference type="Proteomes" id="UP000295399">
    <property type="component" value="Unassembled WGS sequence"/>
</dbReference>
<keyword evidence="4 6" id="KW-1133">Transmembrane helix</keyword>
<dbReference type="PANTHER" id="PTHR43738">
    <property type="entry name" value="ABC TRANSPORTER, MEMBRANE PROTEIN"/>
    <property type="match status" value="1"/>
</dbReference>
<evidence type="ECO:0000256" key="2">
    <source>
        <dbReference type="ARBA" id="ARBA00022475"/>
    </source>
</evidence>
<dbReference type="InterPro" id="IPR003838">
    <property type="entry name" value="ABC3_permease_C"/>
</dbReference>
<dbReference type="AlphaFoldDB" id="A0A4R2PA31"/>
<feature type="transmembrane region" description="Helical" evidence="6">
    <location>
        <begin position="42"/>
        <end position="61"/>
    </location>
</feature>
<keyword evidence="3 6" id="KW-0812">Transmembrane</keyword>
<evidence type="ECO:0000256" key="5">
    <source>
        <dbReference type="ARBA" id="ARBA00023136"/>
    </source>
</evidence>
<dbReference type="OrthoDB" id="241967at2"/>
<evidence type="ECO:0000313" key="10">
    <source>
        <dbReference type="Proteomes" id="UP000295399"/>
    </source>
</evidence>
<dbReference type="Pfam" id="PF12704">
    <property type="entry name" value="MacB_PCD"/>
    <property type="match status" value="1"/>
</dbReference>
<dbReference type="RefSeq" id="WP_132709360.1">
    <property type="nucleotide sequence ID" value="NZ_JACIGF010000012.1"/>
</dbReference>
<dbReference type="InterPro" id="IPR025857">
    <property type="entry name" value="MacB_PCD"/>
</dbReference>
<dbReference type="InParanoid" id="A0A4R2PA31"/>
<evidence type="ECO:0000313" key="9">
    <source>
        <dbReference type="EMBL" id="TCP31104.1"/>
    </source>
</evidence>
<dbReference type="EMBL" id="SLXO01000012">
    <property type="protein sequence ID" value="TCP31104.1"/>
    <property type="molecule type" value="Genomic_DNA"/>
</dbReference>
<evidence type="ECO:0000259" key="7">
    <source>
        <dbReference type="Pfam" id="PF02687"/>
    </source>
</evidence>
<organism evidence="9 10">
    <name type="scientific">Rhodothalassium salexigens DSM 2132</name>
    <dbReference type="NCBI Taxonomy" id="1188247"/>
    <lineage>
        <taxon>Bacteria</taxon>
        <taxon>Pseudomonadati</taxon>
        <taxon>Pseudomonadota</taxon>
        <taxon>Alphaproteobacteria</taxon>
        <taxon>Rhodothalassiales</taxon>
        <taxon>Rhodothalassiaceae</taxon>
        <taxon>Rhodothalassium</taxon>
    </lineage>
</organism>
<name>A0A4R2PA31_RHOSA</name>
<proteinExistence type="predicted"/>
<evidence type="ECO:0000256" key="3">
    <source>
        <dbReference type="ARBA" id="ARBA00022692"/>
    </source>
</evidence>
<dbReference type="GO" id="GO:0005886">
    <property type="term" value="C:plasma membrane"/>
    <property type="evidence" value="ECO:0007669"/>
    <property type="project" value="UniProtKB-SubCell"/>
</dbReference>
<feature type="transmembrane region" description="Helical" evidence="6">
    <location>
        <begin position="375"/>
        <end position="399"/>
    </location>
</feature>
<protein>
    <submittedName>
        <fullName evidence="9">MacB-like protein</fullName>
    </submittedName>
</protein>
<sequence length="409" mass="42585">MTGPASGPAASPRRDGAAPLSALMTVIGINLGVSARRPGRTLAAVGATMIVVAAFLAFVGLGEGFQRTLDSAGDPQVAVVLSRGAQSESNSTITTPTADALIAAASNLIASSRRPASQEVLVVVNSERRDTGMPANTTLRGVTDAGYAYRAGFHLLAGRRPIPGENELIAGRAAARLYADLDPGATVRFGETEWRVVGLFATRSIVHESEIWTSVTAAQSLFRRQGQVQTVRLDLGPDANLEALSNLIDDDPRLSLSAVAEDAYFARQAGSLAAFVRKVGYPMAAIMAIGAIAGMVNSIHSLIMSRRRETGMMRAFGYRPGTIAGGIVVEALVLALIGGALGVGVAWLGFDGRMSSTLGPSFSQIVFAFDVSGLLAAQGMALALAIGLLGGLPTALWCARRPVLEMIRR</sequence>
<dbReference type="Pfam" id="PF02687">
    <property type="entry name" value="FtsX"/>
    <property type="match status" value="1"/>
</dbReference>